<evidence type="ECO:0000259" key="2">
    <source>
        <dbReference type="Pfam" id="PF13251"/>
    </source>
</evidence>
<dbReference type="EMBL" id="BGZK01000240">
    <property type="protein sequence ID" value="GBP30966.1"/>
    <property type="molecule type" value="Genomic_DNA"/>
</dbReference>
<feature type="domain" description="DUF4042" evidence="2">
    <location>
        <begin position="200"/>
        <end position="385"/>
    </location>
</feature>
<evidence type="ECO:0000313" key="3">
    <source>
        <dbReference type="EMBL" id="GBP30966.1"/>
    </source>
</evidence>
<evidence type="ECO:0000256" key="1">
    <source>
        <dbReference type="ARBA" id="ARBA00015263"/>
    </source>
</evidence>
<dbReference type="Proteomes" id="UP000299102">
    <property type="component" value="Unassembled WGS sequence"/>
</dbReference>
<dbReference type="OrthoDB" id="66533at2759"/>
<dbReference type="InterPro" id="IPR016024">
    <property type="entry name" value="ARM-type_fold"/>
</dbReference>
<gene>
    <name evidence="3" type="primary">heatr6</name>
    <name evidence="3" type="ORF">EVAR_81864_1</name>
</gene>
<keyword evidence="4" id="KW-1185">Reference proteome</keyword>
<accession>A0A4C1UY75</accession>
<sequence length="932" mass="105120">MDPFATNFSVLSGELRNILFRKDYDNTKVNLLIDELNAKPYGTELFVHKHVIIYALRTLAQLFFTHSQTIPIPLPELIGICRYYMLHGLVCQNTKPEKLMPSQQILATPVKNNTKGGKKQRTRKQRNTAIESIKKELPISDRSLMRDVDNFENNAAYKPVSSTFMEPHKAKCTPWPMTSDSDMSDVESSKEAKLIALKSRVRQSASNLMLVLIKVSERKNIFGFWWALLPSCPNENNWALEGPSKMTIAYCAVYDPIASSRTGALSVILALLSGSKMYLSQAESSKMQTTSFIPFSESLGYTILCMHKVLFGILEQERNHSVILVALKCCDALIQATPYHKMKNGLICELVRLTRKFLIHREVTLQVGALITMGCILSIDPKVEEVTKAVQKDTASTKVLELNKSKDIDECDDFKEGYSDDEMFMAVNEVSAECERCDIVHFKSWILDICFKNMGWFFKGNEIIRCKSSPIPVILESLQVISAIAFHHFIEFLSPHLMLLADILCNMIQNDHQEVVLQAARTVSVIGDAVQKLENAGEALPLTHCLYMWEKLLPNLSSLLQCQDNASAKAVVCDCIANIGERSFEELPRRRQLSCCALLVGSCCVEEAAVRAAAVRALAMVLMYRSLREDIHFVSDCGENILRALAESTLMVRTKAAWALGNLSDALVKNREDSDIEDIDDDLLVRLLEVSIHCAIDNDKIKMNATRAIGNLLRLIKKETLLKNSQIKELTEISIDKLLDCACKVANMKVRWNACYALGSIMKNDVLYTAFSGWQKRVFFSLCDLVEGCKILKVRITAATALRAPRTRDQYAEWFTQIWRSIMAAMEAAANFDDFNEYKHKDNLIEQLCVTLSHLCCLLKPSDLPDILDPLSFHYECGKGLFTQLPHKLPPENASCLKILEAAKHVTMNLTAINNTQRQCLGMLQEMFIWDL</sequence>
<name>A0A4C1UY75_EUMVA</name>
<dbReference type="PANTHER" id="PTHR13366:SF0">
    <property type="entry name" value="HEAT REPEAT-CONTAINING PROTEIN 6"/>
    <property type="match status" value="1"/>
</dbReference>
<reference evidence="3 4" key="1">
    <citation type="journal article" date="2019" name="Commun. Biol.">
        <title>The bagworm genome reveals a unique fibroin gene that provides high tensile strength.</title>
        <authorList>
            <person name="Kono N."/>
            <person name="Nakamura H."/>
            <person name="Ohtoshi R."/>
            <person name="Tomita M."/>
            <person name="Numata K."/>
            <person name="Arakawa K."/>
        </authorList>
    </citation>
    <scope>NUCLEOTIDE SEQUENCE [LARGE SCALE GENOMIC DNA]</scope>
</reference>
<organism evidence="3 4">
    <name type="scientific">Eumeta variegata</name>
    <name type="common">Bagworm moth</name>
    <name type="synonym">Eumeta japonica</name>
    <dbReference type="NCBI Taxonomy" id="151549"/>
    <lineage>
        <taxon>Eukaryota</taxon>
        <taxon>Metazoa</taxon>
        <taxon>Ecdysozoa</taxon>
        <taxon>Arthropoda</taxon>
        <taxon>Hexapoda</taxon>
        <taxon>Insecta</taxon>
        <taxon>Pterygota</taxon>
        <taxon>Neoptera</taxon>
        <taxon>Endopterygota</taxon>
        <taxon>Lepidoptera</taxon>
        <taxon>Glossata</taxon>
        <taxon>Ditrysia</taxon>
        <taxon>Tineoidea</taxon>
        <taxon>Psychidae</taxon>
        <taxon>Oiketicinae</taxon>
        <taxon>Eumeta</taxon>
    </lineage>
</organism>
<proteinExistence type="predicted"/>
<dbReference type="InterPro" id="IPR052107">
    <property type="entry name" value="HEAT6"/>
</dbReference>
<dbReference type="InterPro" id="IPR025283">
    <property type="entry name" value="DUF4042"/>
</dbReference>
<dbReference type="Gene3D" id="1.25.10.10">
    <property type="entry name" value="Leucine-rich Repeat Variant"/>
    <property type="match status" value="1"/>
</dbReference>
<protein>
    <recommendedName>
        <fullName evidence="1">HEAT repeat-containing protein 6</fullName>
    </recommendedName>
</protein>
<dbReference type="SUPFAM" id="SSF48371">
    <property type="entry name" value="ARM repeat"/>
    <property type="match status" value="1"/>
</dbReference>
<dbReference type="STRING" id="151549.A0A4C1UY75"/>
<dbReference type="InterPro" id="IPR011989">
    <property type="entry name" value="ARM-like"/>
</dbReference>
<dbReference type="AlphaFoldDB" id="A0A4C1UY75"/>
<dbReference type="Pfam" id="PF13251">
    <property type="entry name" value="DUF4042"/>
    <property type="match status" value="1"/>
</dbReference>
<comment type="caution">
    <text evidence="3">The sequence shown here is derived from an EMBL/GenBank/DDBJ whole genome shotgun (WGS) entry which is preliminary data.</text>
</comment>
<dbReference type="PANTHER" id="PTHR13366">
    <property type="entry name" value="MALARIA ANTIGEN-RELATED"/>
    <property type="match status" value="1"/>
</dbReference>
<evidence type="ECO:0000313" key="4">
    <source>
        <dbReference type="Proteomes" id="UP000299102"/>
    </source>
</evidence>